<evidence type="ECO:0000256" key="5">
    <source>
        <dbReference type="ARBA" id="ARBA00022519"/>
    </source>
</evidence>
<keyword evidence="3 9" id="KW-0813">Transport</keyword>
<evidence type="ECO:0000256" key="9">
    <source>
        <dbReference type="RuleBase" id="RU363032"/>
    </source>
</evidence>
<keyword evidence="7 9" id="KW-1133">Transmembrane helix</keyword>
<comment type="similarity">
    <text evidence="2">Belongs to the binding-protein-dependent transport system permease family. HisMQ subfamily.</text>
</comment>
<evidence type="ECO:0000256" key="3">
    <source>
        <dbReference type="ARBA" id="ARBA00022448"/>
    </source>
</evidence>
<name>A0A849KWH7_9HYPH</name>
<dbReference type="EMBL" id="JABFCY010000027">
    <property type="protein sequence ID" value="NNU63459.1"/>
    <property type="molecule type" value="Genomic_DNA"/>
</dbReference>
<dbReference type="InterPro" id="IPR000515">
    <property type="entry name" value="MetI-like"/>
</dbReference>
<keyword evidence="12" id="KW-1185">Reference proteome</keyword>
<feature type="transmembrane region" description="Helical" evidence="9">
    <location>
        <begin position="48"/>
        <end position="74"/>
    </location>
</feature>
<keyword evidence="5" id="KW-0997">Cell inner membrane</keyword>
<dbReference type="GO" id="GO:0043190">
    <property type="term" value="C:ATP-binding cassette (ABC) transporter complex"/>
    <property type="evidence" value="ECO:0007669"/>
    <property type="project" value="InterPro"/>
</dbReference>
<keyword evidence="4" id="KW-1003">Cell membrane</keyword>
<comment type="caution">
    <text evidence="11">The sequence shown here is derived from an EMBL/GenBank/DDBJ whole genome shotgun (WGS) entry which is preliminary data.</text>
</comment>
<accession>A0A849KWH7</accession>
<sequence>MDFNLMLESFPQLLSGAAVTVQLLVLTLACGGLLAFPLGILASDGHRWLRLLISGYIAFFRGTPLLVQIFLVYYGFSQFGWLRSSALWPLLREAWFCTLLTLSLHTAAYTANILRGAIRTIPRGQIEAGKATGLKLMQIYRLIILPQAIRIGLPAYSNETISMMKATSLASTVTLMELTGVANTIVARTYAPYEIFITAALLYLALAWGLSRAIRLLEARLSRHMSRTSAPQTIKRTVSANAHSPI</sequence>
<dbReference type="PANTHER" id="PTHR30614:SF10">
    <property type="entry name" value="ARGININE ABC TRANSPORTER PERMEASE PROTEIN ARTM"/>
    <property type="match status" value="1"/>
</dbReference>
<evidence type="ECO:0000256" key="2">
    <source>
        <dbReference type="ARBA" id="ARBA00010072"/>
    </source>
</evidence>
<dbReference type="PROSITE" id="PS50928">
    <property type="entry name" value="ABC_TM1"/>
    <property type="match status" value="1"/>
</dbReference>
<dbReference type="InterPro" id="IPR010065">
    <property type="entry name" value="AA_ABC_transptr_permease_3TM"/>
</dbReference>
<dbReference type="Proteomes" id="UP000574931">
    <property type="component" value="Unassembled WGS sequence"/>
</dbReference>
<evidence type="ECO:0000256" key="8">
    <source>
        <dbReference type="ARBA" id="ARBA00023136"/>
    </source>
</evidence>
<dbReference type="SUPFAM" id="SSF161098">
    <property type="entry name" value="MetI-like"/>
    <property type="match status" value="1"/>
</dbReference>
<evidence type="ECO:0000259" key="10">
    <source>
        <dbReference type="PROSITE" id="PS50928"/>
    </source>
</evidence>
<comment type="subcellular location">
    <subcellularLocation>
        <location evidence="1">Cell inner membrane</location>
        <topology evidence="1">Multi-pass membrane protein</topology>
    </subcellularLocation>
    <subcellularLocation>
        <location evidence="9">Cell membrane</location>
        <topology evidence="9">Multi-pass membrane protein</topology>
    </subcellularLocation>
</comment>
<evidence type="ECO:0000256" key="4">
    <source>
        <dbReference type="ARBA" id="ARBA00022475"/>
    </source>
</evidence>
<dbReference type="InterPro" id="IPR035906">
    <property type="entry name" value="MetI-like_sf"/>
</dbReference>
<evidence type="ECO:0000256" key="6">
    <source>
        <dbReference type="ARBA" id="ARBA00022692"/>
    </source>
</evidence>
<reference evidence="11 12" key="1">
    <citation type="submission" date="2020-05" db="EMBL/GenBank/DDBJ databases">
        <title>Draft Genome Sequence of Ochrobactrum soli Isolated from Stable Fly Gut.</title>
        <authorList>
            <person name="Pileggi M.T."/>
            <person name="Vazhakkala L.J."/>
            <person name="Wong C.N."/>
        </authorList>
    </citation>
    <scope>NUCLEOTIDE SEQUENCE [LARGE SCALE GENOMIC DNA]</scope>
    <source>
        <strain evidence="11 12">MTP-C0764</strain>
    </source>
</reference>
<dbReference type="AlphaFoldDB" id="A0A849KWH7"/>
<dbReference type="GO" id="GO:0006865">
    <property type="term" value="P:amino acid transport"/>
    <property type="evidence" value="ECO:0007669"/>
    <property type="project" value="TreeGrafter"/>
</dbReference>
<keyword evidence="6 9" id="KW-0812">Transmembrane</keyword>
<protein>
    <submittedName>
        <fullName evidence="11">ABC transporter permease</fullName>
    </submittedName>
</protein>
<dbReference type="GO" id="GO:0022857">
    <property type="term" value="F:transmembrane transporter activity"/>
    <property type="evidence" value="ECO:0007669"/>
    <property type="project" value="InterPro"/>
</dbReference>
<dbReference type="PANTHER" id="PTHR30614">
    <property type="entry name" value="MEMBRANE COMPONENT OF AMINO ACID ABC TRANSPORTER"/>
    <property type="match status" value="1"/>
</dbReference>
<feature type="transmembrane region" description="Helical" evidence="9">
    <location>
        <begin position="195"/>
        <end position="217"/>
    </location>
</feature>
<gene>
    <name evidence="11" type="ORF">HKX02_24835</name>
</gene>
<dbReference type="CDD" id="cd06261">
    <property type="entry name" value="TM_PBP2"/>
    <property type="match status" value="1"/>
</dbReference>
<keyword evidence="8 9" id="KW-0472">Membrane</keyword>
<feature type="transmembrane region" description="Helical" evidence="9">
    <location>
        <begin position="12"/>
        <end position="36"/>
    </location>
</feature>
<dbReference type="NCBIfam" id="TIGR01726">
    <property type="entry name" value="HEQRo_perm_3TM"/>
    <property type="match status" value="1"/>
</dbReference>
<dbReference type="Gene3D" id="1.10.3720.10">
    <property type="entry name" value="MetI-like"/>
    <property type="match status" value="1"/>
</dbReference>
<organism evidence="11 12">
    <name type="scientific">Ochrobactrum soli</name>
    <dbReference type="NCBI Taxonomy" id="2448455"/>
    <lineage>
        <taxon>Bacteria</taxon>
        <taxon>Pseudomonadati</taxon>
        <taxon>Pseudomonadota</taxon>
        <taxon>Alphaproteobacteria</taxon>
        <taxon>Hyphomicrobiales</taxon>
        <taxon>Brucellaceae</taxon>
        <taxon>Brucella/Ochrobactrum group</taxon>
        <taxon>Ochrobactrum</taxon>
    </lineage>
</organism>
<evidence type="ECO:0000256" key="1">
    <source>
        <dbReference type="ARBA" id="ARBA00004429"/>
    </source>
</evidence>
<evidence type="ECO:0000313" key="12">
    <source>
        <dbReference type="Proteomes" id="UP000574931"/>
    </source>
</evidence>
<dbReference type="RefSeq" id="WP_171319779.1">
    <property type="nucleotide sequence ID" value="NZ_JABFCY010000027.1"/>
</dbReference>
<feature type="transmembrane region" description="Helical" evidence="9">
    <location>
        <begin position="94"/>
        <end position="118"/>
    </location>
</feature>
<proteinExistence type="inferred from homology"/>
<evidence type="ECO:0000313" key="11">
    <source>
        <dbReference type="EMBL" id="NNU63459.1"/>
    </source>
</evidence>
<evidence type="ECO:0000256" key="7">
    <source>
        <dbReference type="ARBA" id="ARBA00022989"/>
    </source>
</evidence>
<dbReference type="Pfam" id="PF00528">
    <property type="entry name" value="BPD_transp_1"/>
    <property type="match status" value="1"/>
</dbReference>
<dbReference type="InterPro" id="IPR043429">
    <property type="entry name" value="ArtM/GltK/GlnP/TcyL/YhdX-like"/>
</dbReference>
<feature type="domain" description="ABC transmembrane type-1" evidence="10">
    <location>
        <begin position="17"/>
        <end position="214"/>
    </location>
</feature>